<accession>A0A3P1X0I1</accession>
<feature type="transmembrane region" description="Helical" evidence="1">
    <location>
        <begin position="359"/>
        <end position="379"/>
    </location>
</feature>
<evidence type="ECO:0000313" key="2">
    <source>
        <dbReference type="EMBL" id="RRD51477.1"/>
    </source>
</evidence>
<dbReference type="AlphaFoldDB" id="A0A3P1X0I1"/>
<proteinExistence type="predicted"/>
<dbReference type="EMBL" id="RQYT01000001">
    <property type="protein sequence ID" value="RRD51477.1"/>
    <property type="molecule type" value="Genomic_DNA"/>
</dbReference>
<dbReference type="RefSeq" id="WP_125226578.1">
    <property type="nucleotide sequence ID" value="NZ_RQYT01000001.1"/>
</dbReference>
<gene>
    <name evidence="2" type="ORF">EII35_00915</name>
</gene>
<keyword evidence="1" id="KW-0472">Membrane</keyword>
<reference evidence="2 3" key="1">
    <citation type="submission" date="2018-11" db="EMBL/GenBank/DDBJ databases">
        <title>Genomes From Bacteria Associated with the Canine Oral Cavity: a Test Case for Automated Genome-Based Taxonomic Assignment.</title>
        <authorList>
            <person name="Coil D.A."/>
            <person name="Jospin G."/>
            <person name="Darling A.E."/>
            <person name="Wallis C."/>
            <person name="Davis I.J."/>
            <person name="Harris S."/>
            <person name="Eisen J.A."/>
            <person name="Holcombe L.J."/>
            <person name="O'Flynn C."/>
        </authorList>
    </citation>
    <scope>NUCLEOTIDE SEQUENCE [LARGE SCALE GENOMIC DNA]</scope>
    <source>
        <strain evidence="2 3">OH2822_COT-296</strain>
    </source>
</reference>
<keyword evidence="1" id="KW-0812">Transmembrane</keyword>
<dbReference type="Proteomes" id="UP000280935">
    <property type="component" value="Unassembled WGS sequence"/>
</dbReference>
<evidence type="ECO:0000313" key="3">
    <source>
        <dbReference type="Proteomes" id="UP000280935"/>
    </source>
</evidence>
<name>A0A3P1X0I1_9ACTN</name>
<comment type="caution">
    <text evidence="2">The sequence shown here is derived from an EMBL/GenBank/DDBJ whole genome shotgun (WGS) entry which is preliminary data.</text>
</comment>
<sequence length="391" mass="42174">MLRAVVSILLGLVSVLSLGHVAAATLPGLRDEQVVMQQLAWLRQVVPSSAGGMQSLFPEGEFFTWALTGLTAGALARQGISREENLAVLEQAIEATGRAEVTRRFGRHPEPLPHGAFLHGWRLLLLVDRAALTGMAEHREEVTAQAEAIVAALEADPFPTSYPGQAWPCDIVVALAAAHRAHDLAPIAGLPEVTRRWFEASRSQRDPDTGLLVHRVGETRARGTSQVIIQTFLPDIDPEVALTEWRVFKEHFVTSRLGLVGVLEYPEGHDGDGDVDSGPLIMGVSASASAVALAAARRHGDLRLATALDREADLLGMPLPLPGGRGHAFGLLPVGDAFLAWARSTELGPELGDDAPEPWWWLFWVLALVPATIATGLQISRRRPRAERMGS</sequence>
<protein>
    <submittedName>
        <fullName evidence="2">Uncharacterized protein</fullName>
    </submittedName>
</protein>
<evidence type="ECO:0000256" key="1">
    <source>
        <dbReference type="SAM" id="Phobius"/>
    </source>
</evidence>
<dbReference type="OrthoDB" id="871494at2"/>
<keyword evidence="1" id="KW-1133">Transmembrane helix</keyword>
<organism evidence="2 3">
    <name type="scientific">Arachnia propionica</name>
    <dbReference type="NCBI Taxonomy" id="1750"/>
    <lineage>
        <taxon>Bacteria</taxon>
        <taxon>Bacillati</taxon>
        <taxon>Actinomycetota</taxon>
        <taxon>Actinomycetes</taxon>
        <taxon>Propionibacteriales</taxon>
        <taxon>Propionibacteriaceae</taxon>
        <taxon>Arachnia</taxon>
    </lineage>
</organism>